<proteinExistence type="predicted"/>
<accession>A0A433CZ32</accession>
<evidence type="ECO:0000256" key="1">
    <source>
        <dbReference type="SAM" id="MobiDB-lite"/>
    </source>
</evidence>
<organism evidence="2 3">
    <name type="scientific">Jimgerdemannia flammicorona</name>
    <dbReference type="NCBI Taxonomy" id="994334"/>
    <lineage>
        <taxon>Eukaryota</taxon>
        <taxon>Fungi</taxon>
        <taxon>Fungi incertae sedis</taxon>
        <taxon>Mucoromycota</taxon>
        <taxon>Mucoromycotina</taxon>
        <taxon>Endogonomycetes</taxon>
        <taxon>Endogonales</taxon>
        <taxon>Endogonaceae</taxon>
        <taxon>Jimgerdemannia</taxon>
    </lineage>
</organism>
<dbReference type="OrthoDB" id="2380658at2759"/>
<gene>
    <name evidence="2" type="ORF">BC936DRAFT_136642</name>
</gene>
<sequence length="581" mass="67035">MTFRQNSYFQEERPEEWGVAGFHRHWIEENKNKPEELNYSKATEQFLMNLQNIADTSTNADAVWNALKLLPESKASVLISRSDVLQLDKGPLGPWPHGFLHDKDTQPRVKRKRRKGSAIDKMWKAVEIETKSMEIELKRTELTRRQLYGLLQATEENQSYASTLNRGVKENLEDVIVSNKRARENAEEMCEKDGIEKETVEPTGFETPTSLPLKKQRKKQEAGPHISFSTNTPHKPLLLKTTALSLASTIVPGLKTLMHSLEVQHPDIIEEIKYHSHEQIKLASLSESLVTWLRTVLTSTVDAFDAAMNMPLNDACEYDDKLRIIFRSTLIDFYVMVRYANNHTIERHASERKFLLERVSIPFKYVEYVFGLVTFHWYVSAYDIRMVEKNMLFTKALQFVDDPDKPTTTYKVDALAIVKTNHREFATIEASGGPIEQDRSHTLGDTEKALLEGVELLQGTLQQYLDASLETAKKLKFYTMQIIGMFCKLSFCFFTVDRIVLVEISMHVSNFKAVEVRSARWPFSWNSVGEYMHIFELVAYFVKQLHEQEEVMKIVANEQRGVIEVKSATVRQWLKAVIENN</sequence>
<dbReference type="Proteomes" id="UP000268093">
    <property type="component" value="Unassembled WGS sequence"/>
</dbReference>
<dbReference type="EMBL" id="RBNI01010184">
    <property type="protein sequence ID" value="RUP43846.1"/>
    <property type="molecule type" value="Genomic_DNA"/>
</dbReference>
<name>A0A433CZ32_9FUNG</name>
<protein>
    <submittedName>
        <fullName evidence="2">Uncharacterized protein</fullName>
    </submittedName>
</protein>
<dbReference type="AlphaFoldDB" id="A0A433CZ32"/>
<keyword evidence="3" id="KW-1185">Reference proteome</keyword>
<feature type="region of interest" description="Disordered" evidence="1">
    <location>
        <begin position="202"/>
        <end position="231"/>
    </location>
</feature>
<evidence type="ECO:0000313" key="3">
    <source>
        <dbReference type="Proteomes" id="UP000268093"/>
    </source>
</evidence>
<evidence type="ECO:0000313" key="2">
    <source>
        <dbReference type="EMBL" id="RUP43846.1"/>
    </source>
</evidence>
<comment type="caution">
    <text evidence="2">The sequence shown here is derived from an EMBL/GenBank/DDBJ whole genome shotgun (WGS) entry which is preliminary data.</text>
</comment>
<reference evidence="2 3" key="1">
    <citation type="journal article" date="2018" name="New Phytol.">
        <title>Phylogenomics of Endogonaceae and evolution of mycorrhizas within Mucoromycota.</title>
        <authorList>
            <person name="Chang Y."/>
            <person name="Desiro A."/>
            <person name="Na H."/>
            <person name="Sandor L."/>
            <person name="Lipzen A."/>
            <person name="Clum A."/>
            <person name="Barry K."/>
            <person name="Grigoriev I.V."/>
            <person name="Martin F.M."/>
            <person name="Stajich J.E."/>
            <person name="Smith M.E."/>
            <person name="Bonito G."/>
            <person name="Spatafora J.W."/>
        </authorList>
    </citation>
    <scope>NUCLEOTIDE SEQUENCE [LARGE SCALE GENOMIC DNA]</scope>
    <source>
        <strain evidence="2 3">GMNB39</strain>
    </source>
</reference>